<evidence type="ECO:0000313" key="1">
    <source>
        <dbReference type="EMBL" id="KKO05278.1"/>
    </source>
</evidence>
<dbReference type="EMBL" id="LAZR01000019">
    <property type="protein sequence ID" value="KKO05278.1"/>
    <property type="molecule type" value="Genomic_DNA"/>
</dbReference>
<gene>
    <name evidence="1" type="ORF">LCGC14_0075490</name>
</gene>
<dbReference type="Pfam" id="PF14567">
    <property type="entry name" value="SUKH_5"/>
    <property type="match status" value="1"/>
</dbReference>
<protein>
    <recommendedName>
        <fullName evidence="2">Knr4/Smi1-like domain-containing protein</fullName>
    </recommendedName>
</protein>
<proteinExistence type="predicted"/>
<dbReference type="InterPro" id="IPR037883">
    <property type="entry name" value="Knr4/Smi1-like_sf"/>
</dbReference>
<sequence length="138" mass="16012">MEDVIELLRERNETIPVPLELPDEDLLVEIEEQVLMSLPDDFRDYLLEVSDVVFGSLEPVTVTDPRSHTFLPEVAAQAWNDGMPRYLLPVCQLGDGYYCTNNEGEVRFWNGHKLGKDPQGTKSWPSIWHWAREVWLQE</sequence>
<evidence type="ECO:0008006" key="2">
    <source>
        <dbReference type="Google" id="ProtNLM"/>
    </source>
</evidence>
<organism evidence="1">
    <name type="scientific">marine sediment metagenome</name>
    <dbReference type="NCBI Taxonomy" id="412755"/>
    <lineage>
        <taxon>unclassified sequences</taxon>
        <taxon>metagenomes</taxon>
        <taxon>ecological metagenomes</taxon>
    </lineage>
</organism>
<name>A0A0F9VZ15_9ZZZZ</name>
<dbReference type="SUPFAM" id="SSF160631">
    <property type="entry name" value="SMI1/KNR4-like"/>
    <property type="match status" value="1"/>
</dbReference>
<comment type="caution">
    <text evidence="1">The sequence shown here is derived from an EMBL/GenBank/DDBJ whole genome shotgun (WGS) entry which is preliminary data.</text>
</comment>
<accession>A0A0F9VZ15</accession>
<dbReference type="Gene3D" id="3.40.1580.10">
    <property type="entry name" value="SMI1/KNR4-like"/>
    <property type="match status" value="1"/>
</dbReference>
<dbReference type="AlphaFoldDB" id="A0A0F9VZ15"/>
<reference evidence="1" key="1">
    <citation type="journal article" date="2015" name="Nature">
        <title>Complex archaea that bridge the gap between prokaryotes and eukaryotes.</title>
        <authorList>
            <person name="Spang A."/>
            <person name="Saw J.H."/>
            <person name="Jorgensen S.L."/>
            <person name="Zaremba-Niedzwiedzka K."/>
            <person name="Martijn J."/>
            <person name="Lind A.E."/>
            <person name="van Eijk R."/>
            <person name="Schleper C."/>
            <person name="Guy L."/>
            <person name="Ettema T.J."/>
        </authorList>
    </citation>
    <scope>NUCLEOTIDE SEQUENCE</scope>
</reference>